<dbReference type="KEGG" id="aaco:K1I37_04185"/>
<keyword evidence="5" id="KW-1133">Transmembrane helix</keyword>
<dbReference type="InterPro" id="IPR006043">
    <property type="entry name" value="NCS2"/>
</dbReference>
<dbReference type="STRING" id="1356854.N007_16490"/>
<dbReference type="GO" id="GO:0005886">
    <property type="term" value="C:plasma membrane"/>
    <property type="evidence" value="ECO:0007669"/>
    <property type="project" value="TreeGrafter"/>
</dbReference>
<keyword evidence="8" id="KW-1185">Reference proteome</keyword>
<keyword evidence="4" id="KW-0812">Transmembrane</keyword>
<dbReference type="EMBL" id="CP080467">
    <property type="protein sequence ID" value="UNO49738.1"/>
    <property type="molecule type" value="Genomic_DNA"/>
</dbReference>
<evidence type="ECO:0000256" key="4">
    <source>
        <dbReference type="ARBA" id="ARBA00022692"/>
    </source>
</evidence>
<evidence type="ECO:0000313" key="7">
    <source>
        <dbReference type="EMBL" id="UNO49738.1"/>
    </source>
</evidence>
<dbReference type="AlphaFoldDB" id="T0CWH1"/>
<dbReference type="OrthoDB" id="5597247at2"/>
<dbReference type="Proteomes" id="UP000829401">
    <property type="component" value="Chromosome"/>
</dbReference>
<reference evidence="8" key="1">
    <citation type="journal article" date="2022" name="G3 (Bethesda)">
        <title>Unveiling the complete genome sequence of Alicyclobacillus acidoterrestris DSM 3922T, a taint-producing strain.</title>
        <authorList>
            <person name="Leonardo I.C."/>
            <person name="Barreto Crespo M.T."/>
            <person name="Gaspar F.B."/>
        </authorList>
    </citation>
    <scope>NUCLEOTIDE SEQUENCE [LARGE SCALE GENOMIC DNA]</scope>
    <source>
        <strain evidence="8">DSM 3922</strain>
    </source>
</reference>
<dbReference type="PANTHER" id="PTHR42810">
    <property type="entry name" value="PURINE PERMEASE C1399.01C-RELATED"/>
    <property type="match status" value="1"/>
</dbReference>
<accession>T0CWH1</accession>
<accession>A0A9E6ZIL6</accession>
<organism evidence="7 8">
    <name type="scientific">Alicyclobacillus acidoterrestris (strain ATCC 49025 / DSM 3922 / CIP 106132 / NCIMB 13137 / GD3B)</name>
    <dbReference type="NCBI Taxonomy" id="1356854"/>
    <lineage>
        <taxon>Bacteria</taxon>
        <taxon>Bacillati</taxon>
        <taxon>Bacillota</taxon>
        <taxon>Bacilli</taxon>
        <taxon>Bacillales</taxon>
        <taxon>Alicyclobacillaceae</taxon>
        <taxon>Alicyclobacillus</taxon>
    </lineage>
</organism>
<dbReference type="GO" id="GO:0042907">
    <property type="term" value="F:xanthine transmembrane transporter activity"/>
    <property type="evidence" value="ECO:0007669"/>
    <property type="project" value="TreeGrafter"/>
</dbReference>
<gene>
    <name evidence="7" type="ORF">K1I37_04185</name>
</gene>
<evidence type="ECO:0000256" key="3">
    <source>
        <dbReference type="ARBA" id="ARBA00022448"/>
    </source>
</evidence>
<proteinExistence type="inferred from homology"/>
<dbReference type="eggNOG" id="COG2233">
    <property type="taxonomic scope" value="Bacteria"/>
</dbReference>
<sequence length="440" mass="46971">MQGLQYGLQDRPKGAALLLSSIQWFVFSLANVITVPIVLGHAFGLSAHDIAMYTERSFFVCGVVSLLQTLIGHRYAIIEGPAGMWWGVFLILIQMTKQQHESLANLLQELEFGLIIAGIVFIILGATGLLKWIRKLFTPVVTGTFLILLALQVSSSLVEGVLGIGFRNRSTVSPEIILLSVLLMVLTLLLMFKGRGIIQSIAVLIGLIIGWILYAALGLVDPPQTHAAVFALPSLFPFGPPKIHLGVTITCVITAIILLSNLIASVQAFAGAAEDTPSNGAYTRGTLLTGVGTGLSGIFGVAGVVPLTAAASLVALTGIASRLPFIIASAAVAILGFFPFIGQWVATLPSPVGYAILFTVFAQLLGFGLRDYKRLALDQRDVFVISLAVLTGVGIYFIPSTAWSGVPPVLSYLLDNGLIVGVILVLIFEHLIFRRKQDAR</sequence>
<name>T0CWH1_ALIAG</name>
<evidence type="ECO:0000256" key="5">
    <source>
        <dbReference type="ARBA" id="ARBA00022989"/>
    </source>
</evidence>
<keyword evidence="3" id="KW-0813">Transport</keyword>
<evidence type="ECO:0000256" key="1">
    <source>
        <dbReference type="ARBA" id="ARBA00004141"/>
    </source>
</evidence>
<dbReference type="Pfam" id="PF00860">
    <property type="entry name" value="Xan_ur_permease"/>
    <property type="match status" value="1"/>
</dbReference>
<comment type="similarity">
    <text evidence="2">Belongs to the nucleobase:cation symporter-2 (NCS2) (TC 2.A.40) family.</text>
</comment>
<evidence type="ECO:0000313" key="8">
    <source>
        <dbReference type="Proteomes" id="UP000829401"/>
    </source>
</evidence>
<dbReference type="NCBIfam" id="NF037981">
    <property type="entry name" value="NCS2_1"/>
    <property type="match status" value="1"/>
</dbReference>
<dbReference type="RefSeq" id="WP_021298435.1">
    <property type="nucleotide sequence ID" value="NZ_AURB01000190.1"/>
</dbReference>
<keyword evidence="6" id="KW-0472">Membrane</keyword>
<comment type="subcellular location">
    <subcellularLocation>
        <location evidence="1">Membrane</location>
        <topology evidence="1">Multi-pass membrane protein</topology>
    </subcellularLocation>
</comment>
<dbReference type="PANTHER" id="PTHR42810:SF1">
    <property type="entry name" value="PURINE PERMEASE YWDJ-RELATED"/>
    <property type="match status" value="1"/>
</dbReference>
<protein>
    <submittedName>
        <fullName evidence="7">Purine/pyrimidine permease</fullName>
    </submittedName>
</protein>
<evidence type="ECO:0000256" key="2">
    <source>
        <dbReference type="ARBA" id="ARBA00008821"/>
    </source>
</evidence>
<evidence type="ECO:0000256" key="6">
    <source>
        <dbReference type="ARBA" id="ARBA00023136"/>
    </source>
</evidence>